<organism evidence="2 3">
    <name type="scientific">Penaeus vannamei</name>
    <name type="common">Whiteleg shrimp</name>
    <name type="synonym">Litopenaeus vannamei</name>
    <dbReference type="NCBI Taxonomy" id="6689"/>
    <lineage>
        <taxon>Eukaryota</taxon>
        <taxon>Metazoa</taxon>
        <taxon>Ecdysozoa</taxon>
        <taxon>Arthropoda</taxon>
        <taxon>Crustacea</taxon>
        <taxon>Multicrustacea</taxon>
        <taxon>Malacostraca</taxon>
        <taxon>Eumalacostraca</taxon>
        <taxon>Eucarida</taxon>
        <taxon>Decapoda</taxon>
        <taxon>Dendrobranchiata</taxon>
        <taxon>Penaeoidea</taxon>
        <taxon>Penaeidae</taxon>
        <taxon>Penaeus</taxon>
    </lineage>
</organism>
<sequence length="116" mass="13483">MLEFYLPFQEADLDEEKMGMLRKAFAMFDSGKTGKIEKEKIRTILNTLGASYINEELEALLTENDVDAISRTPIPPLLPNSRDKSLTGIEIYKQSLLCRNWEVEFRFLRESRRPLP</sequence>
<dbReference type="PROSITE" id="PS50222">
    <property type="entry name" value="EF_HAND_2"/>
    <property type="match status" value="1"/>
</dbReference>
<evidence type="ECO:0000259" key="1">
    <source>
        <dbReference type="PROSITE" id="PS50222"/>
    </source>
</evidence>
<dbReference type="OrthoDB" id="26525at2759"/>
<dbReference type="Proteomes" id="UP000283509">
    <property type="component" value="Unassembled WGS sequence"/>
</dbReference>
<dbReference type="EMBL" id="QCYY01002438">
    <property type="protein sequence ID" value="ROT70359.1"/>
    <property type="molecule type" value="Genomic_DNA"/>
</dbReference>
<feature type="domain" description="EF-hand" evidence="1">
    <location>
        <begin position="16"/>
        <end position="51"/>
    </location>
</feature>
<reference evidence="2 3" key="2">
    <citation type="submission" date="2019-01" db="EMBL/GenBank/DDBJ databases">
        <title>The decoding of complex shrimp genome reveals the adaptation for benthos swimmer, frequently molting mechanism and breeding impact on genome.</title>
        <authorList>
            <person name="Sun Y."/>
            <person name="Gao Y."/>
            <person name="Yu Y."/>
        </authorList>
    </citation>
    <scope>NUCLEOTIDE SEQUENCE [LARGE SCALE GENOMIC DNA]</scope>
    <source>
        <tissue evidence="2">Muscle</tissue>
    </source>
</reference>
<dbReference type="STRING" id="6689.A0A423T1C8"/>
<comment type="caution">
    <text evidence="2">The sequence shown here is derived from an EMBL/GenBank/DDBJ whole genome shotgun (WGS) entry which is preliminary data.</text>
</comment>
<dbReference type="SUPFAM" id="SSF47473">
    <property type="entry name" value="EF-hand"/>
    <property type="match status" value="1"/>
</dbReference>
<dbReference type="Pfam" id="PF13405">
    <property type="entry name" value="EF-hand_6"/>
    <property type="match status" value="1"/>
</dbReference>
<proteinExistence type="predicted"/>
<gene>
    <name evidence="2" type="ORF">C7M84_011367</name>
</gene>
<dbReference type="Gene3D" id="1.10.238.10">
    <property type="entry name" value="EF-hand"/>
    <property type="match status" value="1"/>
</dbReference>
<reference evidence="2 3" key="1">
    <citation type="submission" date="2018-04" db="EMBL/GenBank/DDBJ databases">
        <authorList>
            <person name="Zhang X."/>
            <person name="Yuan J."/>
            <person name="Li F."/>
            <person name="Xiang J."/>
        </authorList>
    </citation>
    <scope>NUCLEOTIDE SEQUENCE [LARGE SCALE GENOMIC DNA]</scope>
    <source>
        <tissue evidence="2">Muscle</tissue>
    </source>
</reference>
<keyword evidence="3" id="KW-1185">Reference proteome</keyword>
<evidence type="ECO:0000313" key="2">
    <source>
        <dbReference type="EMBL" id="ROT70359.1"/>
    </source>
</evidence>
<name>A0A423T1C8_PENVA</name>
<protein>
    <submittedName>
        <fullName evidence="2">Troponin-C isoform 6x</fullName>
    </submittedName>
</protein>
<evidence type="ECO:0000313" key="3">
    <source>
        <dbReference type="Proteomes" id="UP000283509"/>
    </source>
</evidence>
<dbReference type="InterPro" id="IPR002048">
    <property type="entry name" value="EF_hand_dom"/>
</dbReference>
<accession>A0A423T1C8</accession>
<dbReference type="AlphaFoldDB" id="A0A423T1C8"/>
<dbReference type="InterPro" id="IPR011992">
    <property type="entry name" value="EF-hand-dom_pair"/>
</dbReference>
<dbReference type="GO" id="GO:0005509">
    <property type="term" value="F:calcium ion binding"/>
    <property type="evidence" value="ECO:0007669"/>
    <property type="project" value="InterPro"/>
</dbReference>